<protein>
    <recommendedName>
        <fullName evidence="10">1-deoxy-D-xylulose-5-phosphate synthase</fullName>
        <ecNumber evidence="10">2.2.1.7</ecNumber>
    </recommendedName>
    <alternativeName>
        <fullName evidence="10">1-deoxyxylulose-5-phosphate synthase</fullName>
        <shortName evidence="10">DXP synthase</shortName>
        <shortName evidence="10">DXPS</shortName>
    </alternativeName>
</protein>
<feature type="binding site" evidence="10">
    <location>
        <position position="181"/>
    </location>
    <ligand>
        <name>Mg(2+)</name>
        <dbReference type="ChEBI" id="CHEBI:18420"/>
    </ligand>
</feature>
<dbReference type="EC" id="2.2.1.7" evidence="10"/>
<keyword evidence="5 10" id="KW-0479">Metal-binding</keyword>
<dbReference type="InterPro" id="IPR033248">
    <property type="entry name" value="Transketolase_C"/>
</dbReference>
<dbReference type="NCBIfam" id="TIGR00204">
    <property type="entry name" value="dxs"/>
    <property type="match status" value="1"/>
</dbReference>
<dbReference type="SMART" id="SM00861">
    <property type="entry name" value="Transket_pyr"/>
    <property type="match status" value="1"/>
</dbReference>
<dbReference type="GO" id="GO:0000287">
    <property type="term" value="F:magnesium ion binding"/>
    <property type="evidence" value="ECO:0007669"/>
    <property type="project" value="UniProtKB-UniRule"/>
</dbReference>
<evidence type="ECO:0000256" key="8">
    <source>
        <dbReference type="ARBA" id="ARBA00023052"/>
    </source>
</evidence>
<feature type="binding site" evidence="10">
    <location>
        <position position="80"/>
    </location>
    <ligand>
        <name>thiamine diphosphate</name>
        <dbReference type="ChEBI" id="CHEBI:58937"/>
    </ligand>
</feature>
<dbReference type="Pfam" id="PF13292">
    <property type="entry name" value="DXP_synthase_N"/>
    <property type="match status" value="1"/>
</dbReference>
<evidence type="ECO:0000313" key="13">
    <source>
        <dbReference type="Proteomes" id="UP000054686"/>
    </source>
</evidence>
<evidence type="ECO:0000256" key="9">
    <source>
        <dbReference type="ARBA" id="ARBA00023229"/>
    </source>
</evidence>
<dbReference type="RefSeq" id="WP_060567392.1">
    <property type="nucleotide sequence ID" value="NZ_CP040006.1"/>
</dbReference>
<comment type="similarity">
    <text evidence="2 10">Belongs to the transketolase family. DXPS subfamily.</text>
</comment>
<comment type="caution">
    <text evidence="12">The sequence shown here is derived from an EMBL/GenBank/DDBJ whole genome shotgun (WGS) entry which is preliminary data.</text>
</comment>
<keyword evidence="4 10" id="KW-0808">Transferase</keyword>
<dbReference type="Proteomes" id="UP000054686">
    <property type="component" value="Unassembled WGS sequence"/>
</dbReference>
<feature type="binding site" evidence="10">
    <location>
        <begin position="152"/>
        <end position="153"/>
    </location>
    <ligand>
        <name>thiamine diphosphate</name>
        <dbReference type="ChEBI" id="CHEBI:58937"/>
    </ligand>
</feature>
<comment type="cofactor">
    <cofactor evidence="10">
        <name>thiamine diphosphate</name>
        <dbReference type="ChEBI" id="CHEBI:58937"/>
    </cofactor>
    <text evidence="10">Binds 1 thiamine pyrophosphate per subunit.</text>
</comment>
<keyword evidence="8 10" id="KW-0786">Thiamine pyrophosphate</keyword>
<dbReference type="EMBL" id="LLVT01000003">
    <property type="protein sequence ID" value="KSW10522.1"/>
    <property type="molecule type" value="Genomic_DNA"/>
</dbReference>
<dbReference type="GO" id="GO:0019288">
    <property type="term" value="P:isopentenyl diphosphate biosynthetic process, methylerythritol 4-phosphate pathway"/>
    <property type="evidence" value="ECO:0007669"/>
    <property type="project" value="TreeGrafter"/>
</dbReference>
<dbReference type="InterPro" id="IPR009014">
    <property type="entry name" value="Transketo_C/PFOR_II"/>
</dbReference>
<dbReference type="SUPFAM" id="SSF52922">
    <property type="entry name" value="TK C-terminal domain-like"/>
    <property type="match status" value="1"/>
</dbReference>
<comment type="subunit">
    <text evidence="3 10">Homodimer.</text>
</comment>
<dbReference type="Pfam" id="PF02779">
    <property type="entry name" value="Transket_pyr"/>
    <property type="match status" value="1"/>
</dbReference>
<gene>
    <name evidence="10" type="primary">dxs</name>
    <name evidence="12" type="ORF">APY09_08455</name>
</gene>
<dbReference type="InterPro" id="IPR005477">
    <property type="entry name" value="Dxylulose-5-P_synthase"/>
</dbReference>
<evidence type="ECO:0000256" key="4">
    <source>
        <dbReference type="ARBA" id="ARBA00022679"/>
    </source>
</evidence>
<evidence type="ECO:0000256" key="1">
    <source>
        <dbReference type="ARBA" id="ARBA00004980"/>
    </source>
</evidence>
<dbReference type="PANTHER" id="PTHR43322">
    <property type="entry name" value="1-D-DEOXYXYLULOSE 5-PHOSPHATE SYNTHASE-RELATED"/>
    <property type="match status" value="1"/>
</dbReference>
<dbReference type="InterPro" id="IPR005475">
    <property type="entry name" value="Transketolase-like_Pyr-bd"/>
</dbReference>
<dbReference type="Pfam" id="PF02780">
    <property type="entry name" value="Transketolase_C"/>
    <property type="match status" value="1"/>
</dbReference>
<comment type="pathway">
    <text evidence="1 10">Metabolic intermediate biosynthesis; 1-deoxy-D-xylulose 5-phosphate biosynthesis; 1-deoxy-D-xylulose 5-phosphate from D-glyceraldehyde 3-phosphate and pyruvate: step 1/1.</text>
</comment>
<dbReference type="OrthoDB" id="9803371at2"/>
<dbReference type="PROSITE" id="PS00801">
    <property type="entry name" value="TRANSKETOLASE_1"/>
    <property type="match status" value="1"/>
</dbReference>
<evidence type="ECO:0000256" key="2">
    <source>
        <dbReference type="ARBA" id="ARBA00011081"/>
    </source>
</evidence>
<comment type="catalytic activity">
    <reaction evidence="10">
        <text>D-glyceraldehyde 3-phosphate + pyruvate + H(+) = 1-deoxy-D-xylulose 5-phosphate + CO2</text>
        <dbReference type="Rhea" id="RHEA:12605"/>
        <dbReference type="ChEBI" id="CHEBI:15361"/>
        <dbReference type="ChEBI" id="CHEBI:15378"/>
        <dbReference type="ChEBI" id="CHEBI:16526"/>
        <dbReference type="ChEBI" id="CHEBI:57792"/>
        <dbReference type="ChEBI" id="CHEBI:59776"/>
        <dbReference type="EC" id="2.2.1.7"/>
    </reaction>
</comment>
<dbReference type="InterPro" id="IPR029061">
    <property type="entry name" value="THDP-binding"/>
</dbReference>
<dbReference type="PANTHER" id="PTHR43322:SF5">
    <property type="entry name" value="1-DEOXY-D-XYLULOSE-5-PHOSPHATE SYNTHASE, CHLOROPLASTIC"/>
    <property type="match status" value="1"/>
</dbReference>
<evidence type="ECO:0000256" key="7">
    <source>
        <dbReference type="ARBA" id="ARBA00022977"/>
    </source>
</evidence>
<keyword evidence="6 10" id="KW-0460">Magnesium</keyword>
<evidence type="ECO:0000256" key="10">
    <source>
        <dbReference type="HAMAP-Rule" id="MF_00315"/>
    </source>
</evidence>
<comment type="function">
    <text evidence="10">Catalyzes the acyloin condensation reaction between C atoms 2 and 3 of pyruvate and glyceraldehyde 3-phosphate to yield 1-deoxy-D-xylulose-5-phosphate (DXP).</text>
</comment>
<accession>A0A0V8RRI4</accession>
<feature type="binding site" evidence="10">
    <location>
        <begin position="120"/>
        <end position="122"/>
    </location>
    <ligand>
        <name>thiamine diphosphate</name>
        <dbReference type="ChEBI" id="CHEBI:58937"/>
    </ligand>
</feature>
<organism evidence="12 13">
    <name type="scientific">Schaalia odontolytica</name>
    <dbReference type="NCBI Taxonomy" id="1660"/>
    <lineage>
        <taxon>Bacteria</taxon>
        <taxon>Bacillati</taxon>
        <taxon>Actinomycetota</taxon>
        <taxon>Actinomycetes</taxon>
        <taxon>Actinomycetales</taxon>
        <taxon>Actinomycetaceae</taxon>
        <taxon>Schaalia</taxon>
    </lineage>
</organism>
<dbReference type="InterPro" id="IPR020826">
    <property type="entry name" value="Transketolase_BS"/>
</dbReference>
<name>A0A0V8RRI4_9ACTO</name>
<dbReference type="CDD" id="cd07033">
    <property type="entry name" value="TPP_PYR_DXS_TK_like"/>
    <property type="match status" value="1"/>
</dbReference>
<sequence>MSGTRESRDLLSRCSAPRELRRLEREQLDELAAEIRAFLIDNVSRTGGHLGPNLGVVELTIGLHRVFRSPQDTIIFDTGHQAYVHKLLTGRQDFSSLRCPGGLSGYPSRGESEHDVVESSHASASIAWVDGISREKHRQGDRTWTVGVIGDGALTGGLAWEALNNIATAKNRRIMIIVNDNGRSYAPTIGGLAAHLDALRTSARYEKALAWGKQHLLSHGMPGRAAYDALHGLKSGIKDALMPQVMFEDLGLKYIGPVNGHDIAAVETALRRGRSLDEPVLVHMITEKGRGYTPAEEDIADRFHAVGPIHPETGLPVAPERFGWTGVFADEICAQAATRDDIVGITAAMMRPVGLGPMHEAYPGRVIDVGIAEAEAVASAAGMAYQGAHPVVALYATFLNRGFDQLLMDVALHRAGVTFVLDRAGVTGADGASHNGVWDIAMCSMIPGLRLAAPRDEQTLRARLREALDVDDAPTVIRYRKGSLPEPMPALRSVGGVDILFDEAVADSSARVLIVGTGACAPDAIEAARRLAADGVSVTVADPQWMIPICPDLATLVRDYDCVVSVEDGIVQGGFGWSLRDAVAETGVPVRCLGVPQGFPEHGDRAAMIAQFGFDADGIERTARELVERIGER</sequence>
<reference evidence="12 13" key="1">
    <citation type="submission" date="2015-10" db="EMBL/GenBank/DDBJ databases">
        <title>Draft Genome of Actinomyces odontolyticus subsp. actinosynbacter strain XH001.</title>
        <authorList>
            <person name="Mclean J.S."/>
            <person name="He X."/>
        </authorList>
    </citation>
    <scope>NUCLEOTIDE SEQUENCE [LARGE SCALE GENOMIC DNA]</scope>
    <source>
        <strain evidence="12 13">XH001</strain>
    </source>
</reference>
<evidence type="ECO:0000256" key="6">
    <source>
        <dbReference type="ARBA" id="ARBA00022842"/>
    </source>
</evidence>
<dbReference type="AlphaFoldDB" id="A0A0V8RRI4"/>
<dbReference type="GO" id="GO:0008661">
    <property type="term" value="F:1-deoxy-D-xylulose-5-phosphate synthase activity"/>
    <property type="evidence" value="ECO:0007669"/>
    <property type="project" value="UniProtKB-UniRule"/>
</dbReference>
<evidence type="ECO:0000313" key="12">
    <source>
        <dbReference type="EMBL" id="KSW10522.1"/>
    </source>
</evidence>
<dbReference type="GO" id="GO:0016114">
    <property type="term" value="P:terpenoid biosynthetic process"/>
    <property type="evidence" value="ECO:0007669"/>
    <property type="project" value="UniProtKB-UniRule"/>
</dbReference>
<dbReference type="GO" id="GO:0030976">
    <property type="term" value="F:thiamine pyrophosphate binding"/>
    <property type="evidence" value="ECO:0007669"/>
    <property type="project" value="UniProtKB-UniRule"/>
</dbReference>
<feature type="domain" description="Transketolase-like pyrimidine-binding" evidence="11">
    <location>
        <begin position="322"/>
        <end position="486"/>
    </location>
</feature>
<dbReference type="InterPro" id="IPR049557">
    <property type="entry name" value="Transketolase_CS"/>
</dbReference>
<dbReference type="SUPFAM" id="SSF52518">
    <property type="entry name" value="Thiamin diphosphate-binding fold (THDP-binding)"/>
    <property type="match status" value="2"/>
</dbReference>
<evidence type="ECO:0000256" key="3">
    <source>
        <dbReference type="ARBA" id="ARBA00011738"/>
    </source>
</evidence>
<evidence type="ECO:0000256" key="5">
    <source>
        <dbReference type="ARBA" id="ARBA00022723"/>
    </source>
</evidence>
<dbReference type="HAMAP" id="MF_00315">
    <property type="entry name" value="DXP_synth"/>
    <property type="match status" value="1"/>
</dbReference>
<dbReference type="Gene3D" id="3.40.50.970">
    <property type="match status" value="2"/>
</dbReference>
<feature type="binding site" evidence="10">
    <location>
        <position position="151"/>
    </location>
    <ligand>
        <name>Mg(2+)</name>
        <dbReference type="ChEBI" id="CHEBI:18420"/>
    </ligand>
</feature>
<comment type="cofactor">
    <cofactor evidence="10">
        <name>Mg(2+)</name>
        <dbReference type="ChEBI" id="CHEBI:18420"/>
    </cofactor>
    <text evidence="10">Binds 1 Mg(2+) ion per subunit.</text>
</comment>
<feature type="binding site" evidence="10">
    <location>
        <position position="292"/>
    </location>
    <ligand>
        <name>thiamine diphosphate</name>
        <dbReference type="ChEBI" id="CHEBI:58937"/>
    </ligand>
</feature>
<dbReference type="CDD" id="cd02007">
    <property type="entry name" value="TPP_DXS"/>
    <property type="match status" value="1"/>
</dbReference>
<dbReference type="NCBIfam" id="NF003933">
    <property type="entry name" value="PRK05444.2-2"/>
    <property type="match status" value="1"/>
</dbReference>
<keyword evidence="9 10" id="KW-0414">Isoprene biosynthesis</keyword>
<keyword evidence="7 10" id="KW-0784">Thiamine biosynthesis</keyword>
<dbReference type="GO" id="GO:0009228">
    <property type="term" value="P:thiamine biosynthetic process"/>
    <property type="evidence" value="ECO:0007669"/>
    <property type="project" value="UniProtKB-UniRule"/>
</dbReference>
<dbReference type="Gene3D" id="3.40.50.920">
    <property type="match status" value="1"/>
</dbReference>
<feature type="binding site" evidence="10">
    <location>
        <position position="373"/>
    </location>
    <ligand>
        <name>thiamine diphosphate</name>
        <dbReference type="ChEBI" id="CHEBI:58937"/>
    </ligand>
</feature>
<evidence type="ECO:0000259" key="11">
    <source>
        <dbReference type="SMART" id="SM00861"/>
    </source>
</evidence>
<feature type="binding site" evidence="10">
    <location>
        <position position="181"/>
    </location>
    <ligand>
        <name>thiamine diphosphate</name>
        <dbReference type="ChEBI" id="CHEBI:58937"/>
    </ligand>
</feature>
<dbReference type="PROSITE" id="PS00802">
    <property type="entry name" value="TRANSKETOLASE_2"/>
    <property type="match status" value="1"/>
</dbReference>
<proteinExistence type="inferred from homology"/>
<dbReference type="UniPathway" id="UPA00064">
    <property type="reaction ID" value="UER00091"/>
</dbReference>
<dbReference type="GO" id="GO:0005829">
    <property type="term" value="C:cytosol"/>
    <property type="evidence" value="ECO:0007669"/>
    <property type="project" value="TreeGrafter"/>
</dbReference>